<dbReference type="Proteomes" id="UP001170379">
    <property type="component" value="Unassembled WGS sequence"/>
</dbReference>
<organism evidence="4 5">
    <name type="scientific">Gulosibacter molinativorax</name>
    <dbReference type="NCBI Taxonomy" id="256821"/>
    <lineage>
        <taxon>Bacteria</taxon>
        <taxon>Bacillati</taxon>
        <taxon>Actinomycetota</taxon>
        <taxon>Actinomycetes</taxon>
        <taxon>Micrococcales</taxon>
        <taxon>Microbacteriaceae</taxon>
        <taxon>Gulosibacter</taxon>
    </lineage>
</organism>
<evidence type="ECO:0000256" key="2">
    <source>
        <dbReference type="SAM" id="MobiDB-lite"/>
    </source>
</evidence>
<reference evidence="4" key="2">
    <citation type="journal article" date="2022" name="Sci. Rep.">
        <title>In silico prediction of the enzymes involved in the degradation of the herbicide molinate by Gulosibacter molinativorax ON4T.</title>
        <authorList>
            <person name="Lopes A.R."/>
            <person name="Bunin E."/>
            <person name="Viana A.T."/>
            <person name="Froufe H."/>
            <person name="Munoz-Merida A."/>
            <person name="Pinho D."/>
            <person name="Figueiredo J."/>
            <person name="Barroso C."/>
            <person name="Vaz-Moreira I."/>
            <person name="Bellanger X."/>
            <person name="Egas C."/>
            <person name="Nunes O.C."/>
        </authorList>
    </citation>
    <scope>NUCLEOTIDE SEQUENCE</scope>
    <source>
        <strain evidence="4">ON4</strain>
    </source>
</reference>
<dbReference type="GO" id="GO:0004519">
    <property type="term" value="F:endonuclease activity"/>
    <property type="evidence" value="ECO:0007669"/>
    <property type="project" value="UniProtKB-KW"/>
</dbReference>
<evidence type="ECO:0000313" key="4">
    <source>
        <dbReference type="EMBL" id="MDJ1370753.1"/>
    </source>
</evidence>
<dbReference type="Gene3D" id="1.10.30.50">
    <property type="match status" value="1"/>
</dbReference>
<evidence type="ECO:0000313" key="5">
    <source>
        <dbReference type="Proteomes" id="UP001170379"/>
    </source>
</evidence>
<dbReference type="InterPro" id="IPR003870">
    <property type="entry name" value="DUF222"/>
</dbReference>
<keyword evidence="4" id="KW-0540">Nuclease</keyword>
<keyword evidence="4" id="KW-0378">Hydrolase</keyword>
<proteinExistence type="inferred from homology"/>
<dbReference type="RefSeq" id="WP_026936536.1">
    <property type="nucleotide sequence ID" value="NZ_CP028426.1"/>
</dbReference>
<comment type="similarity">
    <text evidence="1">Belongs to the Rv1128c/1148c/1588c/1702c/1945/3466 family.</text>
</comment>
<feature type="domain" description="HNH nuclease" evidence="3">
    <location>
        <begin position="376"/>
        <end position="428"/>
    </location>
</feature>
<comment type="caution">
    <text evidence="4">The sequence shown here is derived from an EMBL/GenBank/DDBJ whole genome shotgun (WGS) entry which is preliminary data.</text>
</comment>
<keyword evidence="4" id="KW-0255">Endonuclease</keyword>
<reference evidence="4" key="1">
    <citation type="submission" date="2018-03" db="EMBL/GenBank/DDBJ databases">
        <authorList>
            <person name="Nunes O.C."/>
            <person name="Lopes A.R."/>
            <person name="Froufe H."/>
            <person name="Munoz-Merida A."/>
            <person name="Barroso C."/>
            <person name="Egas C."/>
        </authorList>
    </citation>
    <scope>NUCLEOTIDE SEQUENCE</scope>
    <source>
        <strain evidence="4">ON4</strain>
    </source>
</reference>
<name>A0ABT7C6M5_9MICO</name>
<dbReference type="SMART" id="SM00507">
    <property type="entry name" value="HNHc"/>
    <property type="match status" value="1"/>
</dbReference>
<dbReference type="Pfam" id="PF01844">
    <property type="entry name" value="HNH"/>
    <property type="match status" value="1"/>
</dbReference>
<sequence>MTTQPNERPRANTGRHLPADDLRVAEAQEKLEVYAELRRSRGVAEAGIIRLLATVYEIAVERTSASTPDSFGVESQEKVFSWHFTSLLSDFAVKTNESPRALANRGYDAYELVTHFPDWLASIEAGKIEVAHARTMLRHISILGEEDYAEFGAELLKYAEANSVGQTDNQAARLASTVAAASFERTHEQARAERRVTLNHDDFGMATLRAYLPSELAAPIKDLLDARAKEIKQENMKARRGAVKDALASIAEATSPDRDQPSKQHSLQDVLEQIDPAATDTRTADQIRADVFAETMLCATPGETRVTAKVNLTVPVLALLDGHADGTAPALLDGMRPISFPEARQLTAAAPTFQRVLTHPVTGQVLAVDTYEPSAALRRLIQVRDQQCRFPGCIRPATRCEIDHTHPYSEGGATSAANLSSLCKVHHVLKHEKPWTVTNLGDGILEWRTPLGQVVTSRPEPYPTAPTFTPGGCAESRSTTGPVFRPTDGEKPSNDSGSEQFGAEKNSGSVSSDSSEGAETKAETDDPPPF</sequence>
<keyword evidence="5" id="KW-1185">Reference proteome</keyword>
<dbReference type="EMBL" id="PXVD01000006">
    <property type="protein sequence ID" value="MDJ1370753.1"/>
    <property type="molecule type" value="Genomic_DNA"/>
</dbReference>
<feature type="region of interest" description="Disordered" evidence="2">
    <location>
        <begin position="456"/>
        <end position="530"/>
    </location>
</feature>
<dbReference type="InterPro" id="IPR003615">
    <property type="entry name" value="HNH_nuc"/>
</dbReference>
<dbReference type="InterPro" id="IPR002711">
    <property type="entry name" value="HNH"/>
</dbReference>
<evidence type="ECO:0000256" key="1">
    <source>
        <dbReference type="ARBA" id="ARBA00023450"/>
    </source>
</evidence>
<evidence type="ECO:0000259" key="3">
    <source>
        <dbReference type="SMART" id="SM00507"/>
    </source>
</evidence>
<dbReference type="CDD" id="cd00085">
    <property type="entry name" value="HNHc"/>
    <property type="match status" value="1"/>
</dbReference>
<gene>
    <name evidence="4" type="ORF">C7K25_05140</name>
</gene>
<dbReference type="Pfam" id="PF02720">
    <property type="entry name" value="DUF222"/>
    <property type="match status" value="1"/>
</dbReference>
<accession>A0ABT7C6M5</accession>
<protein>
    <submittedName>
        <fullName evidence="4">HNH endonuclease</fullName>
    </submittedName>
</protein>